<comment type="caution">
    <text evidence="2">The sequence shown here is derived from an EMBL/GenBank/DDBJ whole genome shotgun (WGS) entry which is preliminary data.</text>
</comment>
<gene>
    <name evidence="2" type="ORF">KIN20_025663</name>
</gene>
<feature type="non-terminal residue" evidence="2">
    <location>
        <position position="1"/>
    </location>
</feature>
<reference evidence="2" key="1">
    <citation type="submission" date="2021-06" db="EMBL/GenBank/DDBJ databases">
        <title>Parelaphostrongylus tenuis whole genome reference sequence.</title>
        <authorList>
            <person name="Garwood T.J."/>
            <person name="Larsen P.A."/>
            <person name="Fountain-Jones N.M."/>
            <person name="Garbe J.R."/>
            <person name="Macchietto M.G."/>
            <person name="Kania S.A."/>
            <person name="Gerhold R.W."/>
            <person name="Richards J.E."/>
            <person name="Wolf T.M."/>
        </authorList>
    </citation>
    <scope>NUCLEOTIDE SEQUENCE</scope>
    <source>
        <strain evidence="2">MNPRO001-30</strain>
        <tissue evidence="2">Meninges</tissue>
    </source>
</reference>
<keyword evidence="3" id="KW-1185">Reference proteome</keyword>
<feature type="region of interest" description="Disordered" evidence="1">
    <location>
        <begin position="108"/>
        <end position="128"/>
    </location>
</feature>
<dbReference type="AlphaFoldDB" id="A0AAD5N926"/>
<sequence length="288" mass="31839">MSDEITAMDNNCGKTILMEDVLWSTQFVKKGSPMSYDEHVIVLEVLWHISTKNSPFRLRALIASAITSIAVRATSATPPPINRRLEGVYLSRVTLRGRLAHDLVARRTRRTRLPTGQNRAPAPDSPSAICSSRSWIETGRGQRIIYERCENLASTTPKVENVSTSLKSSLVLESPKTRDCCLTAQKEPSFSIEFPSCWISSGRRGANPLGQHDDPHLSESLSVVERRQPIPAPWSITLALPKKRRNGCTACVLEAPFVVAEGSLSAVQKYEPQTAHGERIPRKITSGE</sequence>
<proteinExistence type="predicted"/>
<organism evidence="2 3">
    <name type="scientific">Parelaphostrongylus tenuis</name>
    <name type="common">Meningeal worm</name>
    <dbReference type="NCBI Taxonomy" id="148309"/>
    <lineage>
        <taxon>Eukaryota</taxon>
        <taxon>Metazoa</taxon>
        <taxon>Ecdysozoa</taxon>
        <taxon>Nematoda</taxon>
        <taxon>Chromadorea</taxon>
        <taxon>Rhabditida</taxon>
        <taxon>Rhabditina</taxon>
        <taxon>Rhabditomorpha</taxon>
        <taxon>Strongyloidea</taxon>
        <taxon>Metastrongylidae</taxon>
        <taxon>Parelaphostrongylus</taxon>
    </lineage>
</organism>
<evidence type="ECO:0000313" key="3">
    <source>
        <dbReference type="Proteomes" id="UP001196413"/>
    </source>
</evidence>
<evidence type="ECO:0000256" key="1">
    <source>
        <dbReference type="SAM" id="MobiDB-lite"/>
    </source>
</evidence>
<protein>
    <submittedName>
        <fullName evidence="2">Uncharacterized protein</fullName>
    </submittedName>
</protein>
<accession>A0AAD5N926</accession>
<dbReference type="EMBL" id="JAHQIW010005252">
    <property type="protein sequence ID" value="KAJ1365376.1"/>
    <property type="molecule type" value="Genomic_DNA"/>
</dbReference>
<evidence type="ECO:0000313" key="2">
    <source>
        <dbReference type="EMBL" id="KAJ1365376.1"/>
    </source>
</evidence>
<dbReference type="Proteomes" id="UP001196413">
    <property type="component" value="Unassembled WGS sequence"/>
</dbReference>
<name>A0AAD5N926_PARTN</name>